<dbReference type="InterPro" id="IPR051208">
    <property type="entry name" value="Class-I_Fumarase/Tartrate_DH"/>
</dbReference>
<dbReference type="GO" id="GO:0046872">
    <property type="term" value="F:metal ion binding"/>
    <property type="evidence" value="ECO:0007669"/>
    <property type="project" value="UniProtKB-KW"/>
</dbReference>
<dbReference type="GO" id="GO:0004333">
    <property type="term" value="F:fumarate hydratase activity"/>
    <property type="evidence" value="ECO:0007669"/>
    <property type="project" value="UniProtKB-EC"/>
</dbReference>
<organism evidence="8 9">
    <name type="scientific">Candidatus Methanolliviera hydrocarbonicum</name>
    <dbReference type="NCBI Taxonomy" id="2491085"/>
    <lineage>
        <taxon>Archaea</taxon>
        <taxon>Methanobacteriati</taxon>
        <taxon>Methanobacteriota</taxon>
        <taxon>Candidatus Methanoliparia</taxon>
        <taxon>Candidatus Methanoliparales</taxon>
        <taxon>Candidatus Methanollivieraceae</taxon>
        <taxon>Candidatus Methanolliviera</taxon>
    </lineage>
</organism>
<evidence type="ECO:0000256" key="1">
    <source>
        <dbReference type="ARBA" id="ARBA00008876"/>
    </source>
</evidence>
<keyword evidence="5" id="KW-0411">Iron-sulfur</keyword>
<dbReference type="EC" id="4.2.1.2" evidence="8"/>
<accession>A0A520KVS8</accession>
<evidence type="ECO:0000313" key="9">
    <source>
        <dbReference type="Proteomes" id="UP000320766"/>
    </source>
</evidence>
<keyword evidence="6 8" id="KW-0456">Lyase</keyword>
<evidence type="ECO:0000256" key="2">
    <source>
        <dbReference type="ARBA" id="ARBA00022485"/>
    </source>
</evidence>
<evidence type="ECO:0000256" key="4">
    <source>
        <dbReference type="ARBA" id="ARBA00023004"/>
    </source>
</evidence>
<dbReference type="PANTHER" id="PTHR30389">
    <property type="entry name" value="FUMARATE HYDRATASE-RELATED"/>
    <property type="match status" value="1"/>
</dbReference>
<gene>
    <name evidence="8" type="ORF">EF807_06125</name>
</gene>
<name>A0A520KVS8_9EURY</name>
<dbReference type="GO" id="GO:0051539">
    <property type="term" value="F:4 iron, 4 sulfur cluster binding"/>
    <property type="evidence" value="ECO:0007669"/>
    <property type="project" value="UniProtKB-KW"/>
</dbReference>
<protein>
    <submittedName>
        <fullName evidence="8">Fumarate hydratase</fullName>
        <ecNumber evidence="8">4.2.1.2</ecNumber>
    </submittedName>
</protein>
<dbReference type="Proteomes" id="UP000320766">
    <property type="component" value="Unassembled WGS sequence"/>
</dbReference>
<dbReference type="PANTHER" id="PTHR30389:SF17">
    <property type="entry name" value="L(+)-TARTRATE DEHYDRATASE SUBUNIT ALPHA-RELATED"/>
    <property type="match status" value="1"/>
</dbReference>
<dbReference type="EMBL" id="RXIL01000111">
    <property type="protein sequence ID" value="RZN68314.1"/>
    <property type="molecule type" value="Genomic_DNA"/>
</dbReference>
<evidence type="ECO:0000256" key="5">
    <source>
        <dbReference type="ARBA" id="ARBA00023014"/>
    </source>
</evidence>
<sequence>MIPKKEAIVKLIKKAVTSVPKDVEEAIKTAFKEEDNDIAKIQLKNIIDNIELAEKSGLPLCQDTGIPLFYIKINPSSSKVEIKKLEAVIEEGVREATEEIPLRPNVVDPITRENRGNVGEKIPIFHYDFTEEDLFEVTFVPKGAGSENMSRLAILNPSDGLEGVKKFVLNTVEEAGGRPCPPTIIGVGIGGTSDFSCFLAKKALLRSLDKRNEREDIKRLEEELFEILNDTGIGPMGLGGRTTVLGVHIECADTHTASLPVAVNFQCWAARRAVLREKEDGVFEIV</sequence>
<evidence type="ECO:0000256" key="3">
    <source>
        <dbReference type="ARBA" id="ARBA00022723"/>
    </source>
</evidence>
<dbReference type="Pfam" id="PF05681">
    <property type="entry name" value="Fumerase"/>
    <property type="match status" value="1"/>
</dbReference>
<dbReference type="InterPro" id="IPR004646">
    <property type="entry name" value="Fe-S_hydro-lyase_TtdA-typ_cat"/>
</dbReference>
<keyword evidence="4" id="KW-0408">Iron</keyword>
<evidence type="ECO:0000256" key="6">
    <source>
        <dbReference type="ARBA" id="ARBA00023239"/>
    </source>
</evidence>
<keyword evidence="3" id="KW-0479">Metal-binding</keyword>
<comment type="similarity">
    <text evidence="1">Belongs to the class-I fumarase family.</text>
</comment>
<evidence type="ECO:0000313" key="8">
    <source>
        <dbReference type="EMBL" id="RZN68314.1"/>
    </source>
</evidence>
<keyword evidence="2" id="KW-0004">4Fe-4S</keyword>
<reference evidence="8 9" key="1">
    <citation type="journal article" date="2019" name="Nat. Microbiol.">
        <title>Wide diversity of methane and short-chain alkane metabolisms in uncultured archaea.</title>
        <authorList>
            <person name="Borrel G."/>
            <person name="Adam P.S."/>
            <person name="McKay L.J."/>
            <person name="Chen L.X."/>
            <person name="Sierra-Garcia I.N."/>
            <person name="Sieber C.M."/>
            <person name="Letourneur Q."/>
            <person name="Ghozlane A."/>
            <person name="Andersen G.L."/>
            <person name="Li W.J."/>
            <person name="Hallam S.J."/>
            <person name="Muyzer G."/>
            <person name="de Oliveira V.M."/>
            <person name="Inskeep W.P."/>
            <person name="Banfield J.F."/>
            <person name="Gribaldo S."/>
        </authorList>
    </citation>
    <scope>NUCLEOTIDE SEQUENCE [LARGE SCALE GENOMIC DNA]</scope>
    <source>
        <strain evidence="8">NM1b</strain>
    </source>
</reference>
<evidence type="ECO:0000259" key="7">
    <source>
        <dbReference type="Pfam" id="PF05681"/>
    </source>
</evidence>
<proteinExistence type="inferred from homology"/>
<dbReference type="NCBIfam" id="NF004885">
    <property type="entry name" value="PRK06246.1"/>
    <property type="match status" value="1"/>
</dbReference>
<feature type="domain" description="Fe-S hydro-lyase tartrate dehydratase alpha-type catalytic" evidence="7">
    <location>
        <begin position="6"/>
        <end position="274"/>
    </location>
</feature>
<comment type="caution">
    <text evidence="8">The sequence shown here is derived from an EMBL/GenBank/DDBJ whole genome shotgun (WGS) entry which is preliminary data.</text>
</comment>
<dbReference type="AlphaFoldDB" id="A0A520KVS8"/>
<dbReference type="NCBIfam" id="TIGR00722">
    <property type="entry name" value="ttdA_fumA_fumB"/>
    <property type="match status" value="1"/>
</dbReference>